<name>A0A8D9BI10_9HEMI</name>
<organism evidence="1">
    <name type="scientific">Cacopsylla melanoneura</name>
    <dbReference type="NCBI Taxonomy" id="428564"/>
    <lineage>
        <taxon>Eukaryota</taxon>
        <taxon>Metazoa</taxon>
        <taxon>Ecdysozoa</taxon>
        <taxon>Arthropoda</taxon>
        <taxon>Hexapoda</taxon>
        <taxon>Insecta</taxon>
        <taxon>Pterygota</taxon>
        <taxon>Neoptera</taxon>
        <taxon>Paraneoptera</taxon>
        <taxon>Hemiptera</taxon>
        <taxon>Sternorrhyncha</taxon>
        <taxon>Psylloidea</taxon>
        <taxon>Psyllidae</taxon>
        <taxon>Psyllinae</taxon>
        <taxon>Cacopsylla</taxon>
    </lineage>
</organism>
<accession>A0A8D9BI10</accession>
<reference evidence="1" key="1">
    <citation type="submission" date="2021-05" db="EMBL/GenBank/DDBJ databases">
        <authorList>
            <person name="Alioto T."/>
            <person name="Alioto T."/>
            <person name="Gomez Garrido J."/>
        </authorList>
    </citation>
    <scope>NUCLEOTIDE SEQUENCE</scope>
</reference>
<proteinExistence type="predicted"/>
<dbReference type="EMBL" id="HBUF01644364">
    <property type="protein sequence ID" value="CAG6785570.1"/>
    <property type="molecule type" value="Transcribed_RNA"/>
</dbReference>
<protein>
    <submittedName>
        <fullName evidence="1">Uncharacterized protein</fullName>
    </submittedName>
</protein>
<dbReference type="AlphaFoldDB" id="A0A8D9BI10"/>
<evidence type="ECO:0000313" key="1">
    <source>
        <dbReference type="EMBL" id="CAG6785570.1"/>
    </source>
</evidence>
<sequence length="132" mass="15578">MFLFMDFSQYKHSLEVRNYQITWKDIPSSLGLEPASSSFRDKTLKRHCMQYVAGVVANFIHFLKKVYHRFFFSKSSTLLESNAFREAIKEIKVNLKSKTCIGKKVLKQLIIQYTSSIERKHTFLHFSMETKV</sequence>